<feature type="transmembrane region" description="Helical" evidence="8">
    <location>
        <begin position="262"/>
        <end position="283"/>
    </location>
</feature>
<sequence>MIPPVDDSLSVVEDSLSVVEDSTSHLGVEDSISHLGVEDSILHSIEAFLTQLVGIVWGPPLVVLLVGGGLFFLLYSRFIPYRHLWESVRLLTRPAQQEDPGQLSHFQALSTALSGTLGMGNVAGVAIAIAMGGPGAIFWMWVSALVGIATKFYTCTLAVMYRGKDSAGEWQGGPMYVIREGLGRHWRPLAYFFAVAGLCGTMPIFQINQLTQIVRQTFAIPLGLASAESHFAFDLIAGLVFASIVLIVAMGRLQRLGRVTSWLVPAMVVGYLLLTGAVLAANADAIPAAFALIFQDAFTGSAVAGGAVGAVIITGIRRAAFSNEAGIGTEAMAHGAAKTREPVREGLVAMLGPIIDTLIVCTCTALVILISGVWQTGDRDGIGLTAAAFDVLFPYGGSVLLTVFVTLLSLSTVMTFWYYGSKCLGFIVGAEYQHHYVWFYVLLVVIGSVASLGLVVSLIDIMYALMAIPTMTATLVLAPKVNRAAQRYFSQQQGRLPNAAAACKE</sequence>
<dbReference type="EMBL" id="JAAONZ010000003">
    <property type="protein sequence ID" value="NHO65193.1"/>
    <property type="molecule type" value="Genomic_DNA"/>
</dbReference>
<evidence type="ECO:0000313" key="9">
    <source>
        <dbReference type="EMBL" id="NHO65193.1"/>
    </source>
</evidence>
<keyword evidence="4" id="KW-1003">Cell membrane</keyword>
<comment type="subcellular location">
    <subcellularLocation>
        <location evidence="8">Cell inner membrane</location>
        <topology evidence="8">Multi-pass membrane protein</topology>
    </subcellularLocation>
    <subcellularLocation>
        <location evidence="1">Cell membrane</location>
        <topology evidence="1">Multi-pass membrane protein</topology>
    </subcellularLocation>
</comment>
<name>A0A9E5JR67_9GAMM</name>
<protein>
    <submittedName>
        <fullName evidence="9">Alanine:cation symporter family protein</fullName>
    </submittedName>
</protein>
<keyword evidence="5 8" id="KW-0812">Transmembrane</keyword>
<evidence type="ECO:0000256" key="3">
    <source>
        <dbReference type="ARBA" id="ARBA00022448"/>
    </source>
</evidence>
<feature type="transmembrane region" description="Helical" evidence="8">
    <location>
        <begin position="138"/>
        <end position="161"/>
    </location>
</feature>
<feature type="transmembrane region" description="Helical" evidence="8">
    <location>
        <begin position="231"/>
        <end position="250"/>
    </location>
</feature>
<keyword evidence="3 8" id="KW-0813">Transport</keyword>
<feature type="transmembrane region" description="Helical" evidence="8">
    <location>
        <begin position="461"/>
        <end position="478"/>
    </location>
</feature>
<evidence type="ECO:0000256" key="2">
    <source>
        <dbReference type="ARBA" id="ARBA00009261"/>
    </source>
</evidence>
<feature type="transmembrane region" description="Helical" evidence="8">
    <location>
        <begin position="437"/>
        <end position="455"/>
    </location>
</feature>
<evidence type="ECO:0000256" key="8">
    <source>
        <dbReference type="RuleBase" id="RU363064"/>
    </source>
</evidence>
<feature type="transmembrane region" description="Helical" evidence="8">
    <location>
        <begin position="392"/>
        <end position="417"/>
    </location>
</feature>
<feature type="transmembrane region" description="Helical" evidence="8">
    <location>
        <begin position="52"/>
        <end position="75"/>
    </location>
</feature>
<dbReference type="Gene3D" id="1.20.1740.10">
    <property type="entry name" value="Amino acid/polyamine transporter I"/>
    <property type="match status" value="1"/>
</dbReference>
<feature type="transmembrane region" description="Helical" evidence="8">
    <location>
        <begin position="347"/>
        <end position="372"/>
    </location>
</feature>
<accession>A0A9E5JR67</accession>
<dbReference type="GO" id="GO:0005886">
    <property type="term" value="C:plasma membrane"/>
    <property type="evidence" value="ECO:0007669"/>
    <property type="project" value="UniProtKB-SubCell"/>
</dbReference>
<evidence type="ECO:0000313" key="10">
    <source>
        <dbReference type="Proteomes" id="UP000787472"/>
    </source>
</evidence>
<feature type="transmembrane region" description="Helical" evidence="8">
    <location>
        <begin position="189"/>
        <end position="211"/>
    </location>
</feature>
<keyword evidence="8" id="KW-0997">Cell inner membrane</keyword>
<feature type="transmembrane region" description="Helical" evidence="8">
    <location>
        <begin position="289"/>
        <end position="313"/>
    </location>
</feature>
<gene>
    <name evidence="9" type="ORF">G8770_06510</name>
</gene>
<organism evidence="9 10">
    <name type="scientific">Pseudomaricurvus hydrocarbonicus</name>
    <dbReference type="NCBI Taxonomy" id="1470433"/>
    <lineage>
        <taxon>Bacteria</taxon>
        <taxon>Pseudomonadati</taxon>
        <taxon>Pseudomonadota</taxon>
        <taxon>Gammaproteobacteria</taxon>
        <taxon>Cellvibrionales</taxon>
        <taxon>Cellvibrionaceae</taxon>
        <taxon>Pseudomaricurvus</taxon>
    </lineage>
</organism>
<dbReference type="AlphaFoldDB" id="A0A9E5JR67"/>
<keyword evidence="8" id="KW-0769">Symport</keyword>
<dbReference type="InterPro" id="IPR001463">
    <property type="entry name" value="Na/Ala_symport"/>
</dbReference>
<evidence type="ECO:0000256" key="7">
    <source>
        <dbReference type="ARBA" id="ARBA00023136"/>
    </source>
</evidence>
<dbReference type="PRINTS" id="PR00175">
    <property type="entry name" value="NAALASMPORT"/>
</dbReference>
<evidence type="ECO:0000256" key="5">
    <source>
        <dbReference type="ARBA" id="ARBA00022692"/>
    </source>
</evidence>
<dbReference type="PANTHER" id="PTHR30330">
    <property type="entry name" value="AGSS FAMILY TRANSPORTER, SODIUM-ALANINE"/>
    <property type="match status" value="1"/>
</dbReference>
<keyword evidence="7 8" id="KW-0472">Membrane</keyword>
<evidence type="ECO:0000256" key="1">
    <source>
        <dbReference type="ARBA" id="ARBA00004651"/>
    </source>
</evidence>
<dbReference type="NCBIfam" id="TIGR00835">
    <property type="entry name" value="agcS"/>
    <property type="match status" value="1"/>
</dbReference>
<comment type="similarity">
    <text evidence="2 8">Belongs to the alanine or glycine:cation symporter (AGCS) (TC 2.A.25) family.</text>
</comment>
<dbReference type="GO" id="GO:0005283">
    <property type="term" value="F:amino acid:sodium symporter activity"/>
    <property type="evidence" value="ECO:0007669"/>
    <property type="project" value="InterPro"/>
</dbReference>
<dbReference type="PANTHER" id="PTHR30330:SF3">
    <property type="entry name" value="TRANSCRIPTIONAL REGULATOR, LRP FAMILY"/>
    <property type="match status" value="1"/>
</dbReference>
<dbReference type="Proteomes" id="UP000787472">
    <property type="component" value="Unassembled WGS sequence"/>
</dbReference>
<reference evidence="9" key="1">
    <citation type="submission" date="2020-03" db="EMBL/GenBank/DDBJ databases">
        <authorList>
            <person name="Guo F."/>
        </authorList>
    </citation>
    <scope>NUCLEOTIDE SEQUENCE</scope>
    <source>
        <strain evidence="9">JCM 30134</strain>
    </source>
</reference>
<dbReference type="PROSITE" id="PS00873">
    <property type="entry name" value="NA_ALANINE_SYMP"/>
    <property type="match status" value="1"/>
</dbReference>
<evidence type="ECO:0000256" key="4">
    <source>
        <dbReference type="ARBA" id="ARBA00022475"/>
    </source>
</evidence>
<proteinExistence type="inferred from homology"/>
<comment type="caution">
    <text evidence="9">The sequence shown here is derived from an EMBL/GenBank/DDBJ whole genome shotgun (WGS) entry which is preliminary data.</text>
</comment>
<keyword evidence="6 8" id="KW-1133">Transmembrane helix</keyword>
<dbReference type="Pfam" id="PF01235">
    <property type="entry name" value="Na_Ala_symp"/>
    <property type="match status" value="1"/>
</dbReference>
<keyword evidence="10" id="KW-1185">Reference proteome</keyword>
<feature type="transmembrane region" description="Helical" evidence="8">
    <location>
        <begin position="112"/>
        <end position="132"/>
    </location>
</feature>
<evidence type="ECO:0000256" key="6">
    <source>
        <dbReference type="ARBA" id="ARBA00022989"/>
    </source>
</evidence>